<dbReference type="Pfam" id="PF25137">
    <property type="entry name" value="ADH_Fe_C"/>
    <property type="match status" value="1"/>
</dbReference>
<comment type="similarity">
    <text evidence="1">Belongs to the iron-containing alcohol dehydrogenase family.</text>
</comment>
<reference evidence="5" key="1">
    <citation type="submission" date="2022-05" db="EMBL/GenBank/DDBJ databases">
        <authorList>
            <person name="Sun X."/>
        </authorList>
    </citation>
    <scope>NUCLEOTIDE SEQUENCE</scope>
    <source>
        <strain evidence="5">Ai-910</strain>
    </source>
</reference>
<keyword evidence="2" id="KW-0560">Oxidoreductase</keyword>
<evidence type="ECO:0000259" key="4">
    <source>
        <dbReference type="Pfam" id="PF25137"/>
    </source>
</evidence>
<dbReference type="PROSITE" id="PS00060">
    <property type="entry name" value="ADH_IRON_2"/>
    <property type="match status" value="1"/>
</dbReference>
<evidence type="ECO:0000256" key="2">
    <source>
        <dbReference type="ARBA" id="ARBA00023002"/>
    </source>
</evidence>
<evidence type="ECO:0000259" key="3">
    <source>
        <dbReference type="Pfam" id="PF00465"/>
    </source>
</evidence>
<evidence type="ECO:0000313" key="6">
    <source>
        <dbReference type="Proteomes" id="UP001056426"/>
    </source>
</evidence>
<protein>
    <submittedName>
        <fullName evidence="5">Iron-containing alcohol dehydrogenase</fullName>
    </submittedName>
</protein>
<gene>
    <name evidence="5" type="ORF">M9189_04890</name>
</gene>
<evidence type="ECO:0000256" key="1">
    <source>
        <dbReference type="ARBA" id="ARBA00007358"/>
    </source>
</evidence>
<dbReference type="KEGG" id="alkq:M9189_04890"/>
<dbReference type="GO" id="GO:0005829">
    <property type="term" value="C:cytosol"/>
    <property type="evidence" value="ECO:0007669"/>
    <property type="project" value="TreeGrafter"/>
</dbReference>
<dbReference type="GO" id="GO:1990362">
    <property type="term" value="F:butanol dehydrogenase (NAD+) activity"/>
    <property type="evidence" value="ECO:0007669"/>
    <property type="project" value="InterPro"/>
</dbReference>
<feature type="domain" description="Alcohol dehydrogenase iron-type/glycerol dehydrogenase GldA" evidence="3">
    <location>
        <begin position="9"/>
        <end position="177"/>
    </location>
</feature>
<dbReference type="InterPro" id="IPR018211">
    <property type="entry name" value="ADH_Fe_CS"/>
</dbReference>
<dbReference type="GO" id="GO:0046872">
    <property type="term" value="F:metal ion binding"/>
    <property type="evidence" value="ECO:0007669"/>
    <property type="project" value="InterPro"/>
</dbReference>
<dbReference type="GO" id="GO:0008106">
    <property type="term" value="F:alcohol dehydrogenase (NADP+) activity"/>
    <property type="evidence" value="ECO:0007669"/>
    <property type="project" value="TreeGrafter"/>
</dbReference>
<dbReference type="InterPro" id="IPR044731">
    <property type="entry name" value="BDH-like"/>
</dbReference>
<keyword evidence="6" id="KW-1185">Reference proteome</keyword>
<dbReference type="Pfam" id="PF00465">
    <property type="entry name" value="Fe-ADH"/>
    <property type="match status" value="1"/>
</dbReference>
<dbReference type="Proteomes" id="UP001056426">
    <property type="component" value="Chromosome"/>
</dbReference>
<dbReference type="InterPro" id="IPR001670">
    <property type="entry name" value="ADH_Fe/GldA"/>
</dbReference>
<organism evidence="5 6">
    <name type="scientific">Xiashengella succiniciproducens</name>
    <dbReference type="NCBI Taxonomy" id="2949635"/>
    <lineage>
        <taxon>Bacteria</taxon>
        <taxon>Pseudomonadati</taxon>
        <taxon>Bacteroidota</taxon>
        <taxon>Bacteroidia</taxon>
        <taxon>Marinilabiliales</taxon>
        <taxon>Marinilabiliaceae</taxon>
        <taxon>Xiashengella</taxon>
    </lineage>
</organism>
<dbReference type="PANTHER" id="PTHR43633:SF1">
    <property type="entry name" value="ALCOHOL DEHYDROGENASE YQHD"/>
    <property type="match status" value="1"/>
</dbReference>
<evidence type="ECO:0000313" key="5">
    <source>
        <dbReference type="EMBL" id="URW80686.1"/>
    </source>
</evidence>
<dbReference type="EMBL" id="CP098400">
    <property type="protein sequence ID" value="URW80686.1"/>
    <property type="molecule type" value="Genomic_DNA"/>
</dbReference>
<dbReference type="PANTHER" id="PTHR43633">
    <property type="entry name" value="ALCOHOL DEHYDROGENASE YQHD"/>
    <property type="match status" value="1"/>
</dbReference>
<dbReference type="FunFam" id="3.40.50.1970:FF:000003">
    <property type="entry name" value="Alcohol dehydrogenase, iron-containing"/>
    <property type="match status" value="1"/>
</dbReference>
<dbReference type="Gene3D" id="3.40.50.1970">
    <property type="match status" value="1"/>
</dbReference>
<name>A0A9J6ZSW9_9BACT</name>
<feature type="domain" description="Fe-containing alcohol dehydrogenase-like C-terminal" evidence="4">
    <location>
        <begin position="188"/>
        <end position="386"/>
    </location>
</feature>
<dbReference type="AlphaFoldDB" id="A0A9J6ZSW9"/>
<dbReference type="CDD" id="cd08187">
    <property type="entry name" value="BDH"/>
    <property type="match status" value="1"/>
</dbReference>
<dbReference type="RefSeq" id="WP_250725056.1">
    <property type="nucleotide sequence ID" value="NZ_CP098400.1"/>
</dbReference>
<dbReference type="InterPro" id="IPR056798">
    <property type="entry name" value="ADH_Fe_C"/>
</dbReference>
<dbReference type="SUPFAM" id="SSF56796">
    <property type="entry name" value="Dehydroquinate synthase-like"/>
    <property type="match status" value="1"/>
</dbReference>
<accession>A0A9J6ZSW9</accession>
<dbReference type="GO" id="GO:1990002">
    <property type="term" value="F:methylglyoxal reductase (NADPH) (acetol producing) activity"/>
    <property type="evidence" value="ECO:0007669"/>
    <property type="project" value="TreeGrafter"/>
</dbReference>
<dbReference type="Gene3D" id="1.20.1090.10">
    <property type="entry name" value="Dehydroquinate synthase-like - alpha domain"/>
    <property type="match status" value="1"/>
</dbReference>
<reference evidence="5" key="2">
    <citation type="submission" date="2022-06" db="EMBL/GenBank/DDBJ databases">
        <title>Xiashengella guii gen. nov. sp. nov., a bacterium isolated form anaerobic digestion tank.</title>
        <authorList>
            <person name="Huang H."/>
        </authorList>
    </citation>
    <scope>NUCLEOTIDE SEQUENCE</scope>
    <source>
        <strain evidence="5">Ai-910</strain>
    </source>
</reference>
<proteinExistence type="inferred from homology"/>
<sequence length="387" mass="42688">MRNFTYSIPTTIYFGKDKLEEIIPEVKRYGKRVLITYGGGSIKRIGLYDKLTALFKQNDIFYVELGGIQPNPRVSSVREGIALCREHKVDFILAVGGGSVIDASKAIAAGVTYDGDVWDFMIGKATVKDPLPLGSVLTLAATGSEMNGSAVISNEETQDKRPMGDPALRPVFSVLDPVYTYSVNKWHTAAGTTDIMSHIFEAYYTVDKDVEVADYMAEALLKVCIKYGPIAVEEPENYEARANLMWAGTLAINGLISYGKAGGDWATHMIEHEVSAIYDLTHGAGLAILFPVWMEYVLDERNSWRFAQMARNVWGVSEIDDMKAARLGIAEIRKFFSSLGMPATLKDVNIDGQHIPVMAKKATIFGALGNIKKLQQADVEEILRRAL</sequence>